<dbReference type="RefSeq" id="WP_166917919.1">
    <property type="nucleotide sequence ID" value="NZ_JAASRN010000001.1"/>
</dbReference>
<gene>
    <name evidence="10" type="ORF">FHS56_000084</name>
</gene>
<accession>A0A846MM41</accession>
<dbReference type="PANTHER" id="PTHR32234">
    <property type="entry name" value="THIOL:DISULFIDE INTERCHANGE PROTEIN DSBD"/>
    <property type="match status" value="1"/>
</dbReference>
<dbReference type="GO" id="GO:0016020">
    <property type="term" value="C:membrane"/>
    <property type="evidence" value="ECO:0007669"/>
    <property type="project" value="UniProtKB-SubCell"/>
</dbReference>
<evidence type="ECO:0000259" key="8">
    <source>
        <dbReference type="Pfam" id="PF02683"/>
    </source>
</evidence>
<dbReference type="GO" id="GO:0017004">
    <property type="term" value="P:cytochrome complex assembly"/>
    <property type="evidence" value="ECO:0007669"/>
    <property type="project" value="UniProtKB-KW"/>
</dbReference>
<organism evidence="10 11">
    <name type="scientific">Thermonema lapsum</name>
    <dbReference type="NCBI Taxonomy" id="28195"/>
    <lineage>
        <taxon>Bacteria</taxon>
        <taxon>Pseudomonadati</taxon>
        <taxon>Bacteroidota</taxon>
        <taxon>Cytophagia</taxon>
        <taxon>Cytophagales</taxon>
        <taxon>Thermonemataceae</taxon>
        <taxon>Thermonema</taxon>
    </lineage>
</organism>
<keyword evidence="5 6" id="KW-0472">Membrane</keyword>
<evidence type="ECO:0000256" key="2">
    <source>
        <dbReference type="ARBA" id="ARBA00022692"/>
    </source>
</evidence>
<evidence type="ECO:0000256" key="7">
    <source>
        <dbReference type="SAM" id="SignalP"/>
    </source>
</evidence>
<dbReference type="Gene3D" id="2.60.40.1250">
    <property type="entry name" value="Thiol:disulfide interchange protein DsbD, N-terminal domain"/>
    <property type="match status" value="1"/>
</dbReference>
<comment type="caution">
    <text evidence="10">The sequence shown here is derived from an EMBL/GenBank/DDBJ whole genome shotgun (WGS) entry which is preliminary data.</text>
</comment>
<keyword evidence="4 6" id="KW-1133">Transmembrane helix</keyword>
<dbReference type="GO" id="GO:0045454">
    <property type="term" value="P:cell redox homeostasis"/>
    <property type="evidence" value="ECO:0007669"/>
    <property type="project" value="TreeGrafter"/>
</dbReference>
<dbReference type="AlphaFoldDB" id="A0A846MM41"/>
<feature type="transmembrane region" description="Helical" evidence="6">
    <location>
        <begin position="282"/>
        <end position="304"/>
    </location>
</feature>
<evidence type="ECO:0000259" key="9">
    <source>
        <dbReference type="Pfam" id="PF11412"/>
    </source>
</evidence>
<keyword evidence="10" id="KW-0560">Oxidoreductase</keyword>
<dbReference type="Gene3D" id="3.40.30.10">
    <property type="entry name" value="Glutaredoxin"/>
    <property type="match status" value="1"/>
</dbReference>
<evidence type="ECO:0000256" key="4">
    <source>
        <dbReference type="ARBA" id="ARBA00022989"/>
    </source>
</evidence>
<feature type="transmembrane region" description="Helical" evidence="6">
    <location>
        <begin position="220"/>
        <end position="244"/>
    </location>
</feature>
<evidence type="ECO:0000313" key="11">
    <source>
        <dbReference type="Proteomes" id="UP000537126"/>
    </source>
</evidence>
<evidence type="ECO:0000256" key="6">
    <source>
        <dbReference type="SAM" id="Phobius"/>
    </source>
</evidence>
<evidence type="ECO:0000256" key="5">
    <source>
        <dbReference type="ARBA" id="ARBA00023136"/>
    </source>
</evidence>
<dbReference type="GO" id="GO:0047134">
    <property type="term" value="F:protein-disulfide reductase [NAD(P)H] activity"/>
    <property type="evidence" value="ECO:0007669"/>
    <property type="project" value="UniProtKB-EC"/>
</dbReference>
<dbReference type="InterPro" id="IPR036929">
    <property type="entry name" value="DsbDN_sf"/>
</dbReference>
<dbReference type="Pfam" id="PF13899">
    <property type="entry name" value="Thioredoxin_7"/>
    <property type="match status" value="1"/>
</dbReference>
<dbReference type="InterPro" id="IPR003834">
    <property type="entry name" value="Cyt_c_assmbl_TM_dom"/>
</dbReference>
<dbReference type="InterPro" id="IPR028250">
    <property type="entry name" value="DsbDN"/>
</dbReference>
<proteinExistence type="predicted"/>
<feature type="domain" description="Thiol:disulfide interchange protein DsbD N-terminal" evidence="9">
    <location>
        <begin position="42"/>
        <end position="152"/>
    </location>
</feature>
<keyword evidence="11" id="KW-1185">Reference proteome</keyword>
<evidence type="ECO:0000313" key="10">
    <source>
        <dbReference type="EMBL" id="NIK72598.1"/>
    </source>
</evidence>
<dbReference type="Pfam" id="PF02683">
    <property type="entry name" value="DsbD_TM"/>
    <property type="match status" value="1"/>
</dbReference>
<dbReference type="EC" id="1.8.1.8" evidence="10"/>
<feature type="transmembrane region" description="Helical" evidence="6">
    <location>
        <begin position="502"/>
        <end position="523"/>
    </location>
</feature>
<protein>
    <submittedName>
        <fullName evidence="10">Thiol:disulfide interchange protein DsbD</fullName>
        <ecNumber evidence="10">1.8.1.8</ecNumber>
    </submittedName>
</protein>
<feature type="transmembrane region" description="Helical" evidence="6">
    <location>
        <begin position="316"/>
        <end position="337"/>
    </location>
</feature>
<evidence type="ECO:0000256" key="1">
    <source>
        <dbReference type="ARBA" id="ARBA00004141"/>
    </source>
</evidence>
<dbReference type="SUPFAM" id="SSF52833">
    <property type="entry name" value="Thioredoxin-like"/>
    <property type="match status" value="1"/>
</dbReference>
<sequence>MIRRLYFLMNLCLWLSAMGVHAQIEKHAHWSHSLRAPKAPQVGDTIEVVFKAKIDPDWYLYASDFDPEVGPMVTEIELTQLRGAKAIGQLLSVNSIKKYDEVFEGQVAIFKKEGTFIQKFIITDTRVSIKGSIHFQVCSDITGMCVPGSYDFSVSVEAQAKGSGHKEESTVNTPTDNRPQAIDSVVSSDAQVMKNIQDGTESTQARFPATPTYPEKKQSLWLFALTAFLAGLAAIFTPCVFPMIPMTVSYFMKGNIAQREGEDQESYRQRLQKARRQGVSRALFYGFSIIGIYVLVGTLAAVFLGAEFANEISTHWLSNLIFFAVFIIFALSFLGMFDITLPTSFLTKVDKQADKGGLVGIFFMALTLVLVSFSCTVPIAGSLLIASAGGEVLKPIVGMLAFSLAFAIPFTFFAAFPTALNKLPRSGGWLNSVKVVLGFIELAFAFKFLSVADQVYHWRLLDREVYLAIWIAIGIALTLYLLGKIQLPHDSPVERLSVPRLLLALLSLSFVIYLIPGMFGAPLEALSGYLPPMSTFNKIEVKGSDAGNQAATNTEFPAKVKYGDLFELPHNLRGFFDYEEAVAYARKVNKPLFIDFTGHGCVNCREMEAKVWSDPRVLKLLRDQYVVVALYVDDKTPLPQSEQYVSPYDGKVKNTIGRKFFDFQITEFGANAQPYYSLLDTDPNKNPRENLLLPPKGYDLNADAFVEFLEKGLEEYRKRHQE</sequence>
<feature type="transmembrane region" description="Helical" evidence="6">
    <location>
        <begin position="396"/>
        <end position="416"/>
    </location>
</feature>
<dbReference type="Proteomes" id="UP000537126">
    <property type="component" value="Unassembled WGS sequence"/>
</dbReference>
<keyword evidence="2 6" id="KW-0812">Transmembrane</keyword>
<feature type="chain" id="PRO_5032332608" evidence="7">
    <location>
        <begin position="23"/>
        <end position="722"/>
    </location>
</feature>
<feature type="transmembrane region" description="Helical" evidence="6">
    <location>
        <begin position="428"/>
        <end position="445"/>
    </location>
</feature>
<feature type="signal peptide" evidence="7">
    <location>
        <begin position="1"/>
        <end position="22"/>
    </location>
</feature>
<feature type="transmembrane region" description="Helical" evidence="6">
    <location>
        <begin position="358"/>
        <end position="384"/>
    </location>
</feature>
<feature type="transmembrane region" description="Helical" evidence="6">
    <location>
        <begin position="465"/>
        <end position="482"/>
    </location>
</feature>
<name>A0A846MM41_9BACT</name>
<feature type="domain" description="Cytochrome C biogenesis protein transmembrane" evidence="8">
    <location>
        <begin position="221"/>
        <end position="449"/>
    </location>
</feature>
<reference evidence="10 11" key="1">
    <citation type="submission" date="2020-03" db="EMBL/GenBank/DDBJ databases">
        <title>Genomic Encyclopedia of Type Strains, Phase IV (KMG-IV): sequencing the most valuable type-strain genomes for metagenomic binning, comparative biology and taxonomic classification.</title>
        <authorList>
            <person name="Goeker M."/>
        </authorList>
    </citation>
    <scope>NUCLEOTIDE SEQUENCE [LARGE SCALE GENOMIC DNA]</scope>
    <source>
        <strain evidence="10 11">DSM 5718</strain>
    </source>
</reference>
<dbReference type="EMBL" id="JAASRN010000001">
    <property type="protein sequence ID" value="NIK72598.1"/>
    <property type="molecule type" value="Genomic_DNA"/>
</dbReference>
<keyword evidence="3" id="KW-0201">Cytochrome c-type biogenesis</keyword>
<keyword evidence="7" id="KW-0732">Signal</keyword>
<dbReference type="PANTHER" id="PTHR32234:SF0">
    <property type="entry name" value="THIOL:DISULFIDE INTERCHANGE PROTEIN DSBD"/>
    <property type="match status" value="1"/>
</dbReference>
<evidence type="ECO:0000256" key="3">
    <source>
        <dbReference type="ARBA" id="ARBA00022748"/>
    </source>
</evidence>
<dbReference type="InterPro" id="IPR036249">
    <property type="entry name" value="Thioredoxin-like_sf"/>
</dbReference>
<dbReference type="Pfam" id="PF11412">
    <property type="entry name" value="DsbD_N"/>
    <property type="match status" value="1"/>
</dbReference>
<comment type="subcellular location">
    <subcellularLocation>
        <location evidence="1">Membrane</location>
        <topology evidence="1">Multi-pass membrane protein</topology>
    </subcellularLocation>
</comment>